<dbReference type="EMBL" id="CABPSC010000010">
    <property type="protein sequence ID" value="VVE14474.1"/>
    <property type="molecule type" value="Genomic_DNA"/>
</dbReference>
<evidence type="ECO:0000313" key="6">
    <source>
        <dbReference type="Proteomes" id="UP000367825"/>
    </source>
</evidence>
<dbReference type="AlphaFoldDB" id="A0A5E4VT97"/>
<keyword evidence="4" id="KW-0804">Transcription</keyword>
<dbReference type="PANTHER" id="PTHR30118:SF15">
    <property type="entry name" value="TRANSCRIPTIONAL REGULATORY PROTEIN"/>
    <property type="match status" value="1"/>
</dbReference>
<accession>A0A5E4VT97</accession>
<dbReference type="Gene3D" id="3.40.190.10">
    <property type="entry name" value="Periplasmic binding protein-like II"/>
    <property type="match status" value="1"/>
</dbReference>
<sequence>MTTPPEAAKLRGREMVLTERAVKLMPSVEQLIEYVSLLVNEEQFDPSTSTHRFRIVTADYVSALMIGELGRVLAELAPGISLHVSQGTGATAREIQMGFVD</sequence>
<evidence type="ECO:0000313" key="5">
    <source>
        <dbReference type="EMBL" id="VVE14474.1"/>
    </source>
</evidence>
<evidence type="ECO:0000256" key="2">
    <source>
        <dbReference type="ARBA" id="ARBA00023015"/>
    </source>
</evidence>
<dbReference type="InterPro" id="IPR050389">
    <property type="entry name" value="LysR-type_TF"/>
</dbReference>
<proteinExistence type="inferred from homology"/>
<dbReference type="Proteomes" id="UP000367825">
    <property type="component" value="Unassembled WGS sequence"/>
</dbReference>
<evidence type="ECO:0000256" key="1">
    <source>
        <dbReference type="ARBA" id="ARBA00009437"/>
    </source>
</evidence>
<evidence type="ECO:0000256" key="4">
    <source>
        <dbReference type="ARBA" id="ARBA00023163"/>
    </source>
</evidence>
<evidence type="ECO:0000256" key="3">
    <source>
        <dbReference type="ARBA" id="ARBA00023125"/>
    </source>
</evidence>
<gene>
    <name evidence="5" type="ORF">PNO31109_02802</name>
</gene>
<dbReference type="PANTHER" id="PTHR30118">
    <property type="entry name" value="HTH-TYPE TRANSCRIPTIONAL REGULATOR LEUO-RELATED"/>
    <property type="match status" value="1"/>
</dbReference>
<keyword evidence="3" id="KW-0238">DNA-binding</keyword>
<keyword evidence="6" id="KW-1185">Reference proteome</keyword>
<name>A0A5E4VT97_9BURK</name>
<protein>
    <submittedName>
        <fullName evidence="5">LysR family transcriptional regulator</fullName>
    </submittedName>
</protein>
<dbReference type="OrthoDB" id="9789529at2"/>
<keyword evidence="2" id="KW-0805">Transcription regulation</keyword>
<comment type="similarity">
    <text evidence="1">Belongs to the LysR transcriptional regulatory family.</text>
</comment>
<dbReference type="RefSeq" id="WP_145864670.1">
    <property type="nucleotide sequence ID" value="NZ_CABPSC010000010.1"/>
</dbReference>
<organism evidence="5 6">
    <name type="scientific">Pandoraea nosoerga</name>
    <dbReference type="NCBI Taxonomy" id="2508296"/>
    <lineage>
        <taxon>Bacteria</taxon>
        <taxon>Pseudomonadati</taxon>
        <taxon>Pseudomonadota</taxon>
        <taxon>Betaproteobacteria</taxon>
        <taxon>Burkholderiales</taxon>
        <taxon>Burkholderiaceae</taxon>
        <taxon>Pandoraea</taxon>
    </lineage>
</organism>
<reference evidence="5 6" key="1">
    <citation type="submission" date="2019-08" db="EMBL/GenBank/DDBJ databases">
        <authorList>
            <person name="Peeters C."/>
        </authorList>
    </citation>
    <scope>NUCLEOTIDE SEQUENCE [LARGE SCALE GENOMIC DNA]</scope>
    <source>
        <strain evidence="5 6">LMG 31109</strain>
    </source>
</reference>
<dbReference type="GO" id="GO:0003677">
    <property type="term" value="F:DNA binding"/>
    <property type="evidence" value="ECO:0007669"/>
    <property type="project" value="UniProtKB-KW"/>
</dbReference>